<sequence>MYNIPLYYILFSIGGLLIGKLYYLSHKVIVNQENLGLSLENNGLSIVFLIVLITIRFIIGEKLLEKFHVILVTDALNLFFMGIYYSKWKVIMQQIDNLYYLVLKQFKM</sequence>
<feature type="transmembrane region" description="Helical" evidence="1">
    <location>
        <begin position="6"/>
        <end position="23"/>
    </location>
</feature>
<evidence type="ECO:0000256" key="1">
    <source>
        <dbReference type="SAM" id="Phobius"/>
    </source>
</evidence>
<gene>
    <name evidence="2" type="ORF">LX78_01007</name>
</gene>
<keyword evidence="3" id="KW-1185">Reference proteome</keyword>
<dbReference type="EMBL" id="QGGP01000002">
    <property type="protein sequence ID" value="PWK19658.1"/>
    <property type="molecule type" value="Genomic_DNA"/>
</dbReference>
<comment type="caution">
    <text evidence="2">The sequence shown here is derived from an EMBL/GenBank/DDBJ whole genome shotgun (WGS) entry which is preliminary data.</text>
</comment>
<organism evidence="2 3">
    <name type="scientific">Xanthomarina spongicola</name>
    <dbReference type="NCBI Taxonomy" id="570520"/>
    <lineage>
        <taxon>Bacteria</taxon>
        <taxon>Pseudomonadati</taxon>
        <taxon>Bacteroidota</taxon>
        <taxon>Flavobacteriia</taxon>
        <taxon>Flavobacteriales</taxon>
        <taxon>Flavobacteriaceae</taxon>
        <taxon>Xanthomarina</taxon>
    </lineage>
</organism>
<dbReference type="Proteomes" id="UP000245430">
    <property type="component" value="Unassembled WGS sequence"/>
</dbReference>
<dbReference type="RefSeq" id="WP_170109799.1">
    <property type="nucleotide sequence ID" value="NZ_QGGP01000002.1"/>
</dbReference>
<keyword evidence="1" id="KW-1133">Transmembrane helix</keyword>
<keyword evidence="1" id="KW-0812">Transmembrane</keyword>
<keyword evidence="1" id="KW-0472">Membrane</keyword>
<accession>A0A316DQ97</accession>
<dbReference type="AlphaFoldDB" id="A0A316DQ97"/>
<evidence type="ECO:0000313" key="3">
    <source>
        <dbReference type="Proteomes" id="UP000245430"/>
    </source>
</evidence>
<protein>
    <submittedName>
        <fullName evidence="2">Uncharacterized protein</fullName>
    </submittedName>
</protein>
<reference evidence="2 3" key="1">
    <citation type="submission" date="2018-05" db="EMBL/GenBank/DDBJ databases">
        <title>Genomic Encyclopedia of Archaeal and Bacterial Type Strains, Phase II (KMG-II): from individual species to whole genera.</title>
        <authorList>
            <person name="Goeker M."/>
        </authorList>
    </citation>
    <scope>NUCLEOTIDE SEQUENCE [LARGE SCALE GENOMIC DNA]</scope>
    <source>
        <strain evidence="2 3">DSM 22637</strain>
    </source>
</reference>
<feature type="transmembrane region" description="Helical" evidence="1">
    <location>
        <begin position="43"/>
        <end position="60"/>
    </location>
</feature>
<evidence type="ECO:0000313" key="2">
    <source>
        <dbReference type="EMBL" id="PWK19658.1"/>
    </source>
</evidence>
<proteinExistence type="predicted"/>
<feature type="transmembrane region" description="Helical" evidence="1">
    <location>
        <begin position="66"/>
        <end position="85"/>
    </location>
</feature>
<name>A0A316DQ97_9FLAO</name>